<evidence type="ECO:0000259" key="5">
    <source>
        <dbReference type="PROSITE" id="PS50893"/>
    </source>
</evidence>
<dbReference type="PANTHER" id="PTHR43335:SF4">
    <property type="entry name" value="ABC TRANSPORTER, ATP-BINDING PROTEIN"/>
    <property type="match status" value="1"/>
</dbReference>
<keyword evidence="3" id="KW-0547">Nucleotide-binding</keyword>
<dbReference type="Proteomes" id="UP000622547">
    <property type="component" value="Unassembled WGS sequence"/>
</dbReference>
<evidence type="ECO:0000256" key="2">
    <source>
        <dbReference type="ARBA" id="ARBA00022448"/>
    </source>
</evidence>
<gene>
    <name evidence="6" type="ORF">Pph01_56750</name>
</gene>
<evidence type="ECO:0000256" key="1">
    <source>
        <dbReference type="ARBA" id="ARBA00005417"/>
    </source>
</evidence>
<dbReference type="InterPro" id="IPR003593">
    <property type="entry name" value="AAA+_ATPase"/>
</dbReference>
<name>A0A8J3XGD0_9ACTN</name>
<dbReference type="InterPro" id="IPR027417">
    <property type="entry name" value="P-loop_NTPase"/>
</dbReference>
<accession>A0A8J3XGD0</accession>
<dbReference type="EMBL" id="BOOP01000028">
    <property type="protein sequence ID" value="GII40672.1"/>
    <property type="molecule type" value="Genomic_DNA"/>
</dbReference>
<reference evidence="6 7" key="1">
    <citation type="submission" date="2021-01" db="EMBL/GenBank/DDBJ databases">
        <title>Whole genome shotgun sequence of Planotetraspora phitsanulokensis NBRC 104273.</title>
        <authorList>
            <person name="Komaki H."/>
            <person name="Tamura T."/>
        </authorList>
    </citation>
    <scope>NUCLEOTIDE SEQUENCE [LARGE SCALE GENOMIC DNA]</scope>
    <source>
        <strain evidence="6 7">NBRC 104273</strain>
    </source>
</reference>
<comment type="similarity">
    <text evidence="1">Belongs to the ABC transporter superfamily.</text>
</comment>
<dbReference type="Gene3D" id="3.40.50.300">
    <property type="entry name" value="P-loop containing nucleotide triphosphate hydrolases"/>
    <property type="match status" value="1"/>
</dbReference>
<proteinExistence type="inferred from homology"/>
<dbReference type="AlphaFoldDB" id="A0A8J3XGD0"/>
<evidence type="ECO:0000256" key="4">
    <source>
        <dbReference type="ARBA" id="ARBA00022840"/>
    </source>
</evidence>
<feature type="domain" description="ABC transporter" evidence="5">
    <location>
        <begin position="17"/>
        <end position="248"/>
    </location>
</feature>
<sequence length="252" mass="27021">MTVQDAAKTAAFMGADARADRLSLNGPHGWVYRDVSLRAAPGTLTVIEGEAGSGRTSLLLTLAGRMRPTEGMLTVDGLTSRHKIQRIAALGLLTEVNAFDDALSVREHLNERLRFRRRRNTDVVRAAFARAGLDPGALPDGDRTLVRRLMRDQTVRLGIALALLDEPRLLVVDDTDSGLPEDRRRALWRTLRELADAGLTVIATCTDTRMAGWVADAVVTLTPAADTSAIDTAVTATFAAGASVPGALQGEQ</sequence>
<dbReference type="SMART" id="SM00382">
    <property type="entry name" value="AAA"/>
    <property type="match status" value="1"/>
</dbReference>
<dbReference type="Pfam" id="PF00005">
    <property type="entry name" value="ABC_tran"/>
    <property type="match status" value="1"/>
</dbReference>
<protein>
    <recommendedName>
        <fullName evidence="5">ABC transporter domain-containing protein</fullName>
    </recommendedName>
</protein>
<comment type="caution">
    <text evidence="6">The sequence shown here is derived from an EMBL/GenBank/DDBJ whole genome shotgun (WGS) entry which is preliminary data.</text>
</comment>
<dbReference type="PROSITE" id="PS50893">
    <property type="entry name" value="ABC_TRANSPORTER_2"/>
    <property type="match status" value="1"/>
</dbReference>
<evidence type="ECO:0000313" key="6">
    <source>
        <dbReference type="EMBL" id="GII40672.1"/>
    </source>
</evidence>
<organism evidence="6 7">
    <name type="scientific">Planotetraspora phitsanulokensis</name>
    <dbReference type="NCBI Taxonomy" id="575192"/>
    <lineage>
        <taxon>Bacteria</taxon>
        <taxon>Bacillati</taxon>
        <taxon>Actinomycetota</taxon>
        <taxon>Actinomycetes</taxon>
        <taxon>Streptosporangiales</taxon>
        <taxon>Streptosporangiaceae</taxon>
        <taxon>Planotetraspora</taxon>
    </lineage>
</organism>
<dbReference type="PANTHER" id="PTHR43335">
    <property type="entry name" value="ABC TRANSPORTER, ATP-BINDING PROTEIN"/>
    <property type="match status" value="1"/>
</dbReference>
<evidence type="ECO:0000256" key="3">
    <source>
        <dbReference type="ARBA" id="ARBA00022741"/>
    </source>
</evidence>
<dbReference type="RefSeq" id="WP_204076184.1">
    <property type="nucleotide sequence ID" value="NZ_BAABHI010000002.1"/>
</dbReference>
<keyword evidence="7" id="KW-1185">Reference proteome</keyword>
<keyword evidence="4" id="KW-0067">ATP-binding</keyword>
<dbReference type="GO" id="GO:0016887">
    <property type="term" value="F:ATP hydrolysis activity"/>
    <property type="evidence" value="ECO:0007669"/>
    <property type="project" value="InterPro"/>
</dbReference>
<dbReference type="SUPFAM" id="SSF52540">
    <property type="entry name" value="P-loop containing nucleoside triphosphate hydrolases"/>
    <property type="match status" value="1"/>
</dbReference>
<evidence type="ECO:0000313" key="7">
    <source>
        <dbReference type="Proteomes" id="UP000622547"/>
    </source>
</evidence>
<keyword evidence="2" id="KW-0813">Transport</keyword>
<dbReference type="InterPro" id="IPR003439">
    <property type="entry name" value="ABC_transporter-like_ATP-bd"/>
</dbReference>
<dbReference type="GO" id="GO:0005524">
    <property type="term" value="F:ATP binding"/>
    <property type="evidence" value="ECO:0007669"/>
    <property type="project" value="UniProtKB-KW"/>
</dbReference>